<dbReference type="RefSeq" id="WP_208314260.1">
    <property type="nucleotide sequence ID" value="NZ_JAELYA010000004.1"/>
</dbReference>
<evidence type="ECO:0000313" key="1">
    <source>
        <dbReference type="EMBL" id="MBO3276246.1"/>
    </source>
</evidence>
<dbReference type="EMBL" id="JAELYA010000004">
    <property type="protein sequence ID" value="MBO3276246.1"/>
    <property type="molecule type" value="Genomic_DNA"/>
</dbReference>
<gene>
    <name evidence="1" type="primary">hxsD</name>
    <name evidence="1" type="ORF">JFY56_13510</name>
</gene>
<accession>A0ABS3TRF2</accession>
<reference evidence="1 2" key="1">
    <citation type="submission" date="2020-12" db="EMBL/GenBank/DDBJ databases">
        <title>Pseudomonas schmalbachii sp. nov. isolated from millipede gut.</title>
        <authorList>
            <person name="Shelomi M."/>
        </authorList>
    </citation>
    <scope>NUCLEOTIDE SEQUENCE [LARGE SCALE GENOMIC DNA]</scope>
    <source>
        <strain evidence="1 2">Milli4</strain>
    </source>
</reference>
<dbReference type="Proteomes" id="UP000669060">
    <property type="component" value="Unassembled WGS sequence"/>
</dbReference>
<dbReference type="NCBIfam" id="TIGR03976">
    <property type="entry name" value="chp_LLNDYxLRE"/>
    <property type="match status" value="1"/>
</dbReference>
<proteinExistence type="predicted"/>
<dbReference type="InterPro" id="IPR023974">
    <property type="entry name" value="HxsD"/>
</dbReference>
<organism evidence="1 2">
    <name type="scientific">Pseudomonas schmalbachii</name>
    <dbReference type="NCBI Taxonomy" id="2816993"/>
    <lineage>
        <taxon>Bacteria</taxon>
        <taxon>Pseudomonadati</taxon>
        <taxon>Pseudomonadota</taxon>
        <taxon>Gammaproteobacteria</taxon>
        <taxon>Pseudomonadales</taxon>
        <taxon>Pseudomonadaceae</taxon>
        <taxon>Pseudomonas</taxon>
    </lineage>
</organism>
<evidence type="ECO:0000313" key="2">
    <source>
        <dbReference type="Proteomes" id="UP000669060"/>
    </source>
</evidence>
<sequence>MNAPTVIEFDQRLYTADAVQSAAYRAMNALTVDIRVEGERLLCQLTPNDGIGSEAFSLAVQEFKKDALDYQLRQKLKTETESVRNLILSLAFSKTGLQ</sequence>
<comment type="caution">
    <text evidence="1">The sequence shown here is derived from an EMBL/GenBank/DDBJ whole genome shotgun (WGS) entry which is preliminary data.</text>
</comment>
<keyword evidence="2" id="KW-1185">Reference proteome</keyword>
<name>A0ABS3TRF2_9PSED</name>
<protein>
    <submittedName>
        <fullName evidence="1">His-Xaa-Ser system protein HxsD</fullName>
    </submittedName>
</protein>